<name>A0A2U1MCI1_ARTAN</name>
<keyword evidence="3" id="KW-1185">Reference proteome</keyword>
<sequence>MAVGALTVGCGPLFALGCVGKGRPWLGGGEVVDDGLCMIGVGSGLLICEGGLVGAVDEATGVSCPRFCDAANKACGELDVVFVDMVTMIEAYLRATNMFVDYSETQQERVYSSYLELDLSEVEPCIYGPKRPHDRAL</sequence>
<dbReference type="PANTHER" id="PTHR11670">
    <property type="entry name" value="ACONITASE/IRON-RESPONSIVE ELEMENT FAMILY MEMBER"/>
    <property type="match status" value="1"/>
</dbReference>
<dbReference type="InterPro" id="IPR015931">
    <property type="entry name" value="Acnase/IPM_dHydase_lsu_aba_1/3"/>
</dbReference>
<reference evidence="2 3" key="1">
    <citation type="journal article" date="2018" name="Mol. Plant">
        <title>The genome of Artemisia annua provides insight into the evolution of Asteraceae family and artemisinin biosynthesis.</title>
        <authorList>
            <person name="Shen Q."/>
            <person name="Zhang L."/>
            <person name="Liao Z."/>
            <person name="Wang S."/>
            <person name="Yan T."/>
            <person name="Shi P."/>
            <person name="Liu M."/>
            <person name="Fu X."/>
            <person name="Pan Q."/>
            <person name="Wang Y."/>
            <person name="Lv Z."/>
            <person name="Lu X."/>
            <person name="Zhang F."/>
            <person name="Jiang W."/>
            <person name="Ma Y."/>
            <person name="Chen M."/>
            <person name="Hao X."/>
            <person name="Li L."/>
            <person name="Tang Y."/>
            <person name="Lv G."/>
            <person name="Zhou Y."/>
            <person name="Sun X."/>
            <person name="Brodelius P.E."/>
            <person name="Rose J.K.C."/>
            <person name="Tang K."/>
        </authorList>
    </citation>
    <scope>NUCLEOTIDE SEQUENCE [LARGE SCALE GENOMIC DNA]</scope>
    <source>
        <strain evidence="3">cv. Huhao1</strain>
        <tissue evidence="2">Leaf</tissue>
    </source>
</reference>
<dbReference type="AlphaFoldDB" id="A0A2U1MCI1"/>
<evidence type="ECO:0000313" key="2">
    <source>
        <dbReference type="EMBL" id="PWA58973.1"/>
    </source>
</evidence>
<dbReference type="EMBL" id="PKPP01005752">
    <property type="protein sequence ID" value="PWA58973.1"/>
    <property type="molecule type" value="Genomic_DNA"/>
</dbReference>
<dbReference type="InterPro" id="IPR006249">
    <property type="entry name" value="Aconitase/IRP2"/>
</dbReference>
<dbReference type="OrthoDB" id="2279155at2759"/>
<accession>A0A2U1MCI1</accession>
<gene>
    <name evidence="2" type="ORF">CTI12_AA194810</name>
</gene>
<evidence type="ECO:0000313" key="3">
    <source>
        <dbReference type="Proteomes" id="UP000245207"/>
    </source>
</evidence>
<dbReference type="SUPFAM" id="SSF53732">
    <property type="entry name" value="Aconitase iron-sulfur domain"/>
    <property type="match status" value="1"/>
</dbReference>
<comment type="caution">
    <text evidence="2">The sequence shown here is derived from an EMBL/GenBank/DDBJ whole genome shotgun (WGS) entry which is preliminary data.</text>
</comment>
<evidence type="ECO:0000256" key="1">
    <source>
        <dbReference type="ARBA" id="ARBA00023004"/>
    </source>
</evidence>
<dbReference type="STRING" id="35608.A0A2U1MCI1"/>
<proteinExistence type="predicted"/>
<keyword evidence="1" id="KW-0408">Iron</keyword>
<dbReference type="InterPro" id="IPR036008">
    <property type="entry name" value="Aconitase_4Fe-4S_dom"/>
</dbReference>
<organism evidence="2 3">
    <name type="scientific">Artemisia annua</name>
    <name type="common">Sweet wormwood</name>
    <dbReference type="NCBI Taxonomy" id="35608"/>
    <lineage>
        <taxon>Eukaryota</taxon>
        <taxon>Viridiplantae</taxon>
        <taxon>Streptophyta</taxon>
        <taxon>Embryophyta</taxon>
        <taxon>Tracheophyta</taxon>
        <taxon>Spermatophyta</taxon>
        <taxon>Magnoliopsida</taxon>
        <taxon>eudicotyledons</taxon>
        <taxon>Gunneridae</taxon>
        <taxon>Pentapetalae</taxon>
        <taxon>asterids</taxon>
        <taxon>campanulids</taxon>
        <taxon>Asterales</taxon>
        <taxon>Asteraceae</taxon>
        <taxon>Asteroideae</taxon>
        <taxon>Anthemideae</taxon>
        <taxon>Artemisiinae</taxon>
        <taxon>Artemisia</taxon>
    </lineage>
</organism>
<dbReference type="Gene3D" id="3.30.499.10">
    <property type="entry name" value="Aconitase, domain 3"/>
    <property type="match status" value="1"/>
</dbReference>
<dbReference type="Proteomes" id="UP000245207">
    <property type="component" value="Unassembled WGS sequence"/>
</dbReference>
<protein>
    <submittedName>
        <fullName evidence="2">Uncharacterized protein</fullName>
    </submittedName>
</protein>